<evidence type="ECO:0000313" key="3">
    <source>
        <dbReference type="Proteomes" id="UP000596742"/>
    </source>
</evidence>
<accession>A0A8B6FVQ0</accession>
<name>A0A8B6FVQ0_MYTGA</name>
<feature type="coiled-coil region" evidence="1">
    <location>
        <begin position="37"/>
        <end position="64"/>
    </location>
</feature>
<comment type="caution">
    <text evidence="2">The sequence shown here is derived from an EMBL/GenBank/DDBJ whole genome shotgun (WGS) entry which is preliminary data.</text>
</comment>
<proteinExistence type="predicted"/>
<dbReference type="PANTHER" id="PTHR47331">
    <property type="entry name" value="PHD-TYPE DOMAIN-CONTAINING PROTEIN"/>
    <property type="match status" value="1"/>
</dbReference>
<sequence length="223" mass="25316">MESKLKAVRRGHRGQVTKLLKTFDEIENNSDLDKDDVKLISDAIEQKQRTIVDLKEKILDLTSEEDSIAEKLQIRPSRRGTIELSAFEDKEKNIRDLDTATVQQQTDKDEKDRDFTRFFGLSDTDNPSSTLTAYRFKSILFGSTSLSFILNATLLQHLDVCNTNISAMMKNNLYVDNILSSLENEDDAAKYFVQARSLMSEAGFSLRSWSSNCSKLTDLAKQA</sequence>
<dbReference type="OrthoDB" id="6160708at2759"/>
<organism evidence="2 3">
    <name type="scientific">Mytilus galloprovincialis</name>
    <name type="common">Mediterranean mussel</name>
    <dbReference type="NCBI Taxonomy" id="29158"/>
    <lineage>
        <taxon>Eukaryota</taxon>
        <taxon>Metazoa</taxon>
        <taxon>Spiralia</taxon>
        <taxon>Lophotrochozoa</taxon>
        <taxon>Mollusca</taxon>
        <taxon>Bivalvia</taxon>
        <taxon>Autobranchia</taxon>
        <taxon>Pteriomorphia</taxon>
        <taxon>Mytilida</taxon>
        <taxon>Mytiloidea</taxon>
        <taxon>Mytilidae</taxon>
        <taxon>Mytilinae</taxon>
        <taxon>Mytilus</taxon>
    </lineage>
</organism>
<keyword evidence="1" id="KW-0175">Coiled coil</keyword>
<reference evidence="2" key="1">
    <citation type="submission" date="2018-11" db="EMBL/GenBank/DDBJ databases">
        <authorList>
            <person name="Alioto T."/>
            <person name="Alioto T."/>
        </authorList>
    </citation>
    <scope>NUCLEOTIDE SEQUENCE</scope>
</reference>
<evidence type="ECO:0000313" key="2">
    <source>
        <dbReference type="EMBL" id="VDI55402.1"/>
    </source>
</evidence>
<dbReference type="AlphaFoldDB" id="A0A8B6FVQ0"/>
<gene>
    <name evidence="2" type="ORF">MGAL_10B070612</name>
</gene>
<evidence type="ECO:0000256" key="1">
    <source>
        <dbReference type="SAM" id="Coils"/>
    </source>
</evidence>
<dbReference type="EMBL" id="UYJE01007504">
    <property type="protein sequence ID" value="VDI55402.1"/>
    <property type="molecule type" value="Genomic_DNA"/>
</dbReference>
<dbReference type="Proteomes" id="UP000596742">
    <property type="component" value="Unassembled WGS sequence"/>
</dbReference>
<protein>
    <submittedName>
        <fullName evidence="2">Uncharacterized protein</fullName>
    </submittedName>
</protein>
<keyword evidence="3" id="KW-1185">Reference proteome</keyword>